<sequence>MKAPLRFPRTSLAVLALCATIPAWAQTCRPERTNTVCEFAYDKPVIQKWTVPAGVTKVTILAHGARGGDGGCHGGGIGAIVVAEDFPVKPGEVLSVLVGQQGQPAPLPRWNTSNGAGGGGGSFVWRGDGAASLQNVLVAAGGGGGAGCEGEPRGAAFHASGGAFNGVGGDRTSGIAGTGGGGGGGGDTFRIGNSPGTGGGGGGGIVGEGRQGAYFAVIAGREPDPQAGKGGKSIASGGAGGDGGFQEHPPGRDKGPLPNSVGGYGGFGGGGGGGGWNDNKVPGNCQGRFAGGGGGGGGYSGGGGGYSKAGGTCAKTGHGGGGGGSFAAAGAQRGVTMKAGDRKYANGFVWIAYGP</sequence>
<proteinExistence type="predicted"/>
<evidence type="ECO:0000313" key="4">
    <source>
        <dbReference type="Proteomes" id="UP000501534"/>
    </source>
</evidence>
<gene>
    <name evidence="3" type="ORF">DSM104443_03856</name>
</gene>
<name>A0A6M4H225_9PROT</name>
<feature type="signal peptide" evidence="2">
    <location>
        <begin position="1"/>
        <end position="25"/>
    </location>
</feature>
<feature type="chain" id="PRO_5027009539" description="Glycine rich protein" evidence="2">
    <location>
        <begin position="26"/>
        <end position="355"/>
    </location>
</feature>
<evidence type="ECO:0000256" key="1">
    <source>
        <dbReference type="SAM" id="MobiDB-lite"/>
    </source>
</evidence>
<feature type="region of interest" description="Disordered" evidence="1">
    <location>
        <begin position="175"/>
        <end position="205"/>
    </location>
</feature>
<evidence type="ECO:0008006" key="5">
    <source>
        <dbReference type="Google" id="ProtNLM"/>
    </source>
</evidence>
<evidence type="ECO:0000256" key="2">
    <source>
        <dbReference type="SAM" id="SignalP"/>
    </source>
</evidence>
<feature type="compositionally biased region" description="Gly residues" evidence="1">
    <location>
        <begin position="175"/>
        <end position="187"/>
    </location>
</feature>
<organism evidence="3 4">
    <name type="scientific">Usitatibacter rugosus</name>
    <dbReference type="NCBI Taxonomy" id="2732067"/>
    <lineage>
        <taxon>Bacteria</taxon>
        <taxon>Pseudomonadati</taxon>
        <taxon>Pseudomonadota</taxon>
        <taxon>Betaproteobacteria</taxon>
        <taxon>Nitrosomonadales</taxon>
        <taxon>Usitatibacteraceae</taxon>
        <taxon>Usitatibacter</taxon>
    </lineage>
</organism>
<dbReference type="AlphaFoldDB" id="A0A6M4H225"/>
<keyword evidence="4" id="KW-1185">Reference proteome</keyword>
<dbReference type="RefSeq" id="WP_171095246.1">
    <property type="nucleotide sequence ID" value="NZ_CP053069.1"/>
</dbReference>
<reference evidence="3 4" key="1">
    <citation type="submission" date="2020-04" db="EMBL/GenBank/DDBJ databases">
        <title>Usitatibacter rugosus gen. nov., sp. nov. and Usitatibacter palustris sp. nov., novel members of Usitatibacteraceae fam. nov. within the order Nitrosomonadales isolated from soil.</title>
        <authorList>
            <person name="Huber K.J."/>
            <person name="Neumann-Schaal M."/>
            <person name="Geppert A."/>
            <person name="Luckner M."/>
            <person name="Wanner G."/>
            <person name="Overmann J."/>
        </authorList>
    </citation>
    <scope>NUCLEOTIDE SEQUENCE [LARGE SCALE GENOMIC DNA]</scope>
    <source>
        <strain evidence="3 4">0125_3</strain>
    </source>
</reference>
<dbReference type="KEGG" id="uru:DSM104443_03856"/>
<evidence type="ECO:0000313" key="3">
    <source>
        <dbReference type="EMBL" id="QJR12763.1"/>
    </source>
</evidence>
<dbReference type="EMBL" id="CP053069">
    <property type="protein sequence ID" value="QJR12763.1"/>
    <property type="molecule type" value="Genomic_DNA"/>
</dbReference>
<keyword evidence="2" id="KW-0732">Signal</keyword>
<feature type="compositionally biased region" description="Gly residues" evidence="1">
    <location>
        <begin position="195"/>
        <end position="205"/>
    </location>
</feature>
<protein>
    <recommendedName>
        <fullName evidence="5">Glycine rich protein</fullName>
    </recommendedName>
</protein>
<dbReference type="Proteomes" id="UP000501534">
    <property type="component" value="Chromosome"/>
</dbReference>
<feature type="region of interest" description="Disordered" evidence="1">
    <location>
        <begin position="221"/>
        <end position="266"/>
    </location>
</feature>
<accession>A0A6M4H225</accession>